<dbReference type="AlphaFoldDB" id="A0A2S6HZN7"/>
<protein>
    <submittedName>
        <fullName evidence="1">Uncharacterized protein</fullName>
    </submittedName>
</protein>
<sequence>MGDFKSFDYRISNLELITQALQDSIDELIRFNKGNSWFDGLHLLESIEPILGNYYVCLQNYINSSIFDKDETLKFKTKRYKLGRKINNLQYNNIQLVVALGNYFKHRDDDQRLHQGTLKIVESFASLENTDISDSPILVGFKILAEDWKLDTVLVGVKTWRAKLWADQE</sequence>
<evidence type="ECO:0000313" key="1">
    <source>
        <dbReference type="EMBL" id="PPK83793.1"/>
    </source>
</evidence>
<dbReference type="Proteomes" id="UP000237662">
    <property type="component" value="Unassembled WGS sequence"/>
</dbReference>
<keyword evidence="2" id="KW-1185">Reference proteome</keyword>
<comment type="caution">
    <text evidence="1">The sequence shown here is derived from an EMBL/GenBank/DDBJ whole genome shotgun (WGS) entry which is preliminary data.</text>
</comment>
<gene>
    <name evidence="1" type="ORF">CLV84_4339</name>
</gene>
<name>A0A2S6HZN7_9BACT</name>
<proteinExistence type="predicted"/>
<dbReference type="EMBL" id="PTJC01000012">
    <property type="protein sequence ID" value="PPK83793.1"/>
    <property type="molecule type" value="Genomic_DNA"/>
</dbReference>
<dbReference type="RefSeq" id="WP_104421893.1">
    <property type="nucleotide sequence ID" value="NZ_PTJC01000012.1"/>
</dbReference>
<evidence type="ECO:0000313" key="2">
    <source>
        <dbReference type="Proteomes" id="UP000237662"/>
    </source>
</evidence>
<accession>A0A2S6HZN7</accession>
<reference evidence="1 2" key="1">
    <citation type="submission" date="2018-02" db="EMBL/GenBank/DDBJ databases">
        <title>Genomic Encyclopedia of Archaeal and Bacterial Type Strains, Phase II (KMG-II): from individual species to whole genera.</title>
        <authorList>
            <person name="Goeker M."/>
        </authorList>
    </citation>
    <scope>NUCLEOTIDE SEQUENCE [LARGE SCALE GENOMIC DNA]</scope>
    <source>
        <strain evidence="1 2">DSM 29526</strain>
    </source>
</reference>
<organism evidence="1 2">
    <name type="scientific">Neolewinella xylanilytica</name>
    <dbReference type="NCBI Taxonomy" id="1514080"/>
    <lineage>
        <taxon>Bacteria</taxon>
        <taxon>Pseudomonadati</taxon>
        <taxon>Bacteroidota</taxon>
        <taxon>Saprospiria</taxon>
        <taxon>Saprospirales</taxon>
        <taxon>Lewinellaceae</taxon>
        <taxon>Neolewinella</taxon>
    </lineage>
</organism>
<dbReference type="OrthoDB" id="1367171at2"/>